<protein>
    <recommendedName>
        <fullName evidence="3">Lasso peptide biosynthesis PqqD family chaperone</fullName>
    </recommendedName>
</protein>
<dbReference type="InterPro" id="IPR008792">
    <property type="entry name" value="PQQD"/>
</dbReference>
<name>A0ABQ2Z0U6_9ACTN</name>
<dbReference type="RefSeq" id="WP_190024393.1">
    <property type="nucleotide sequence ID" value="NZ_BMUT01000013.1"/>
</dbReference>
<sequence length="87" mass="9194">MPFTLAGHITWTRTEYGMVLLDEAKGAYWNLNPTGVTVLQVLLDSGDLDAAAAALVQEHAVDVGTARADADELLSALRSAGLVLERG</sequence>
<keyword evidence="2" id="KW-1185">Reference proteome</keyword>
<dbReference type="Gene3D" id="1.10.10.1150">
    <property type="entry name" value="Coenzyme PQQ synthesis protein D (PqqD)"/>
    <property type="match status" value="1"/>
</dbReference>
<reference evidence="2" key="1">
    <citation type="journal article" date="2019" name="Int. J. Syst. Evol. Microbiol.">
        <title>The Global Catalogue of Microorganisms (GCM) 10K type strain sequencing project: providing services to taxonomists for standard genome sequencing and annotation.</title>
        <authorList>
            <consortium name="The Broad Institute Genomics Platform"/>
            <consortium name="The Broad Institute Genome Sequencing Center for Infectious Disease"/>
            <person name="Wu L."/>
            <person name="Ma J."/>
        </authorList>
    </citation>
    <scope>NUCLEOTIDE SEQUENCE [LARGE SCALE GENOMIC DNA]</scope>
    <source>
        <strain evidence="2">JCM 4586</strain>
    </source>
</reference>
<accession>A0ABQ2Z0U6</accession>
<gene>
    <name evidence="1" type="ORF">GCM10010324_54470</name>
</gene>
<evidence type="ECO:0000313" key="1">
    <source>
        <dbReference type="EMBL" id="GGY00904.1"/>
    </source>
</evidence>
<dbReference type="NCBIfam" id="NF033530">
    <property type="entry name" value="lasso_PqqD_Strm"/>
    <property type="match status" value="1"/>
</dbReference>
<dbReference type="InterPro" id="IPR041881">
    <property type="entry name" value="PqqD_sf"/>
</dbReference>
<dbReference type="Proteomes" id="UP000659223">
    <property type="component" value="Unassembled WGS sequence"/>
</dbReference>
<evidence type="ECO:0008006" key="3">
    <source>
        <dbReference type="Google" id="ProtNLM"/>
    </source>
</evidence>
<dbReference type="EMBL" id="BMUT01000013">
    <property type="protein sequence ID" value="GGY00904.1"/>
    <property type="molecule type" value="Genomic_DNA"/>
</dbReference>
<dbReference type="Pfam" id="PF05402">
    <property type="entry name" value="PqqD"/>
    <property type="match status" value="1"/>
</dbReference>
<proteinExistence type="predicted"/>
<organism evidence="1 2">
    <name type="scientific">Streptomyces hiroshimensis</name>
    <dbReference type="NCBI Taxonomy" id="66424"/>
    <lineage>
        <taxon>Bacteria</taxon>
        <taxon>Bacillati</taxon>
        <taxon>Actinomycetota</taxon>
        <taxon>Actinomycetes</taxon>
        <taxon>Kitasatosporales</taxon>
        <taxon>Streptomycetaceae</taxon>
        <taxon>Streptomyces</taxon>
    </lineage>
</organism>
<comment type="caution">
    <text evidence="1">The sequence shown here is derived from an EMBL/GenBank/DDBJ whole genome shotgun (WGS) entry which is preliminary data.</text>
</comment>
<evidence type="ECO:0000313" key="2">
    <source>
        <dbReference type="Proteomes" id="UP000659223"/>
    </source>
</evidence>